<name>A0ABS1ZEY4_9PSED</name>
<accession>A0ABS1ZEY4</accession>
<gene>
    <name evidence="1" type="ORF">GYN02_07485</name>
</gene>
<comment type="caution">
    <text evidence="1">The sequence shown here is derived from an EMBL/GenBank/DDBJ whole genome shotgun (WGS) entry which is preliminary data.</text>
</comment>
<keyword evidence="2" id="KW-1185">Reference proteome</keyword>
<dbReference type="EMBL" id="JAAEBW010000003">
    <property type="protein sequence ID" value="MBM1195019.1"/>
    <property type="molecule type" value="Genomic_DNA"/>
</dbReference>
<dbReference type="RefSeq" id="WP_203302526.1">
    <property type="nucleotide sequence ID" value="NZ_JAAEBW010000003.1"/>
</dbReference>
<evidence type="ECO:0000313" key="2">
    <source>
        <dbReference type="Proteomes" id="UP000809529"/>
    </source>
</evidence>
<dbReference type="Proteomes" id="UP000809529">
    <property type="component" value="Unassembled WGS sequence"/>
</dbReference>
<protein>
    <submittedName>
        <fullName evidence="1">Uncharacterized protein</fullName>
    </submittedName>
</protein>
<reference evidence="1 2" key="1">
    <citation type="submission" date="2020-01" db="EMBL/GenBank/DDBJ databases">
        <title>Comparative genomics of meat spoilage bacteria.</title>
        <authorList>
            <person name="Hilgarth M."/>
            <person name="Vogel R.F."/>
        </authorList>
    </citation>
    <scope>NUCLEOTIDE SEQUENCE [LARGE SCALE GENOMIC DNA]</scope>
    <source>
        <strain evidence="1 2">TMW2.2077</strain>
    </source>
</reference>
<proteinExistence type="predicted"/>
<sequence>MANPQLDTMYIDMRFINTSGQSLDFISATHNAFAGSFPPRLSDSDLEVRVDAVQFQAAPHLRGDILIDYDVKKLIFEARFSYALNEHIIHFETCFSYAYEKRLYYQSPKINYYWDHSIKFTPSSNRRCSSSITRRTPNYPYSYKVDFLIE</sequence>
<evidence type="ECO:0000313" key="1">
    <source>
        <dbReference type="EMBL" id="MBM1195019.1"/>
    </source>
</evidence>
<organism evidence="1 2">
    <name type="scientific">Pseudomonas weihenstephanensis</name>
    <dbReference type="NCBI Taxonomy" id="1608994"/>
    <lineage>
        <taxon>Bacteria</taxon>
        <taxon>Pseudomonadati</taxon>
        <taxon>Pseudomonadota</taxon>
        <taxon>Gammaproteobacteria</taxon>
        <taxon>Pseudomonadales</taxon>
        <taxon>Pseudomonadaceae</taxon>
        <taxon>Pseudomonas</taxon>
    </lineage>
</organism>